<dbReference type="PANTHER" id="PTHR13382:SF22">
    <property type="entry name" value="F-BOX PROTEIN SKIP14"/>
    <property type="match status" value="1"/>
</dbReference>
<gene>
    <name evidence="2" type="ORF">ERUC_LOCUS41139</name>
</gene>
<dbReference type="Proteomes" id="UP001642260">
    <property type="component" value="Unassembled WGS sequence"/>
</dbReference>
<keyword evidence="3" id="KW-1185">Reference proteome</keyword>
<dbReference type="InterPro" id="IPR001810">
    <property type="entry name" value="F-box_dom"/>
</dbReference>
<name>A0ABC8M0E1_ERUVS</name>
<comment type="caution">
    <text evidence="2">The sequence shown here is derived from an EMBL/GenBank/DDBJ whole genome shotgun (WGS) entry which is preliminary data.</text>
</comment>
<sequence>MALNFSHRLVSEDPMKIADGFLVEGVSESNGDCFDYGTNTGGVFLHPWCSGIEKGDYFDYGRSLGGVFSHPCCSSIEKGEGFGYGRSLGDVFPYPCCSRIEKGEGFGNGRGIGDSASVDVVDVLPSDPFGMDMNNTFTAISGWLEDLEANYSRYGRDEIGFGIGDGDHQLFAGLSFIWNNAMRFQEFPESRVYNNIDGYGSLFGFDEGFDGDKSCPGAFIPPTSVGESSERCNNDGGENANIHPAFGFCLYHLGLKDLLSVSMVCKSLHTTVCDDSLLWKHIHISQPMNEKINDEALLQLTERAHGTMQCLRLVDCVRITEDCLRKVLESNPQVVKLGVPGCIRISIDGLVSILTDLKSKRKLKVKHLETGGLFGVTKDHYDELLELLDIDNNLEKSIHKPPRFYHKGYTFTSCDDVVRGIDIEMCRKCENWRIVYDCPAEECKGKEECRACSLCVQRCSQCGRCINGGVYEETFCLEFLCSGCSKLLKLPLL</sequence>
<dbReference type="InterPro" id="IPR036047">
    <property type="entry name" value="F-box-like_dom_sf"/>
</dbReference>
<evidence type="ECO:0000313" key="2">
    <source>
        <dbReference type="EMBL" id="CAH8388656.1"/>
    </source>
</evidence>
<organism evidence="2 3">
    <name type="scientific">Eruca vesicaria subsp. sativa</name>
    <name type="common">Garden rocket</name>
    <name type="synonym">Eruca sativa</name>
    <dbReference type="NCBI Taxonomy" id="29727"/>
    <lineage>
        <taxon>Eukaryota</taxon>
        <taxon>Viridiplantae</taxon>
        <taxon>Streptophyta</taxon>
        <taxon>Embryophyta</taxon>
        <taxon>Tracheophyta</taxon>
        <taxon>Spermatophyta</taxon>
        <taxon>Magnoliopsida</taxon>
        <taxon>eudicotyledons</taxon>
        <taxon>Gunneridae</taxon>
        <taxon>Pentapetalae</taxon>
        <taxon>rosids</taxon>
        <taxon>malvids</taxon>
        <taxon>Brassicales</taxon>
        <taxon>Brassicaceae</taxon>
        <taxon>Brassiceae</taxon>
        <taxon>Eruca</taxon>
    </lineage>
</organism>
<dbReference type="InterPro" id="IPR050648">
    <property type="entry name" value="F-box_LRR-repeat"/>
</dbReference>
<dbReference type="PANTHER" id="PTHR13382">
    <property type="entry name" value="MITOCHONDRIAL ATP SYNTHASE COUPLING FACTOR B"/>
    <property type="match status" value="1"/>
</dbReference>
<dbReference type="SUPFAM" id="SSF81383">
    <property type="entry name" value="F-box domain"/>
    <property type="match status" value="1"/>
</dbReference>
<proteinExistence type="predicted"/>
<feature type="domain" description="F-box" evidence="1">
    <location>
        <begin position="252"/>
        <end position="284"/>
    </location>
</feature>
<dbReference type="Pfam" id="PF12937">
    <property type="entry name" value="F-box-like"/>
    <property type="match status" value="1"/>
</dbReference>
<evidence type="ECO:0000313" key="3">
    <source>
        <dbReference type="Proteomes" id="UP001642260"/>
    </source>
</evidence>
<accession>A0ABC8M0E1</accession>
<reference evidence="2 3" key="1">
    <citation type="submission" date="2022-03" db="EMBL/GenBank/DDBJ databases">
        <authorList>
            <person name="Macdonald S."/>
            <person name="Ahmed S."/>
            <person name="Newling K."/>
        </authorList>
    </citation>
    <scope>NUCLEOTIDE SEQUENCE [LARGE SCALE GENOMIC DNA]</scope>
</reference>
<dbReference type="AlphaFoldDB" id="A0ABC8M0E1"/>
<dbReference type="InterPro" id="IPR032675">
    <property type="entry name" value="LRR_dom_sf"/>
</dbReference>
<dbReference type="Gene3D" id="3.80.10.10">
    <property type="entry name" value="Ribonuclease Inhibitor"/>
    <property type="match status" value="1"/>
</dbReference>
<protein>
    <recommendedName>
        <fullName evidence="1">F-box domain-containing protein</fullName>
    </recommendedName>
</protein>
<dbReference type="EMBL" id="CAKOAT010809598">
    <property type="protein sequence ID" value="CAH8388656.1"/>
    <property type="molecule type" value="Genomic_DNA"/>
</dbReference>
<evidence type="ECO:0000259" key="1">
    <source>
        <dbReference type="Pfam" id="PF12937"/>
    </source>
</evidence>